<keyword evidence="2" id="KW-0812">Transmembrane</keyword>
<feature type="region of interest" description="Disordered" evidence="1">
    <location>
        <begin position="1"/>
        <end position="66"/>
    </location>
</feature>
<dbReference type="OrthoDB" id="539213at2759"/>
<evidence type="ECO:0000313" key="3">
    <source>
        <dbReference type="EMBL" id="EGB11428.1"/>
    </source>
</evidence>
<gene>
    <name evidence="3" type="ORF">AURANDRAFT_61877</name>
</gene>
<dbReference type="Proteomes" id="UP000002729">
    <property type="component" value="Unassembled WGS sequence"/>
</dbReference>
<evidence type="ECO:0008006" key="5">
    <source>
        <dbReference type="Google" id="ProtNLM"/>
    </source>
</evidence>
<dbReference type="EMBL" id="GL833122">
    <property type="protein sequence ID" value="EGB11428.1"/>
    <property type="molecule type" value="Genomic_DNA"/>
</dbReference>
<dbReference type="KEGG" id="aaf:AURANDRAFT_61877"/>
<dbReference type="InParanoid" id="F0XZZ3"/>
<keyword evidence="2" id="KW-0472">Membrane</keyword>
<feature type="transmembrane region" description="Helical" evidence="2">
    <location>
        <begin position="560"/>
        <end position="580"/>
    </location>
</feature>
<evidence type="ECO:0000256" key="1">
    <source>
        <dbReference type="SAM" id="MobiDB-lite"/>
    </source>
</evidence>
<keyword evidence="2" id="KW-1133">Transmembrane helix</keyword>
<organism evidence="4">
    <name type="scientific">Aureococcus anophagefferens</name>
    <name type="common">Harmful bloom alga</name>
    <dbReference type="NCBI Taxonomy" id="44056"/>
    <lineage>
        <taxon>Eukaryota</taxon>
        <taxon>Sar</taxon>
        <taxon>Stramenopiles</taxon>
        <taxon>Ochrophyta</taxon>
        <taxon>Pelagophyceae</taxon>
        <taxon>Pelagomonadales</taxon>
        <taxon>Pelagomonadaceae</taxon>
        <taxon>Aureococcus</taxon>
    </lineage>
</organism>
<reference evidence="3 4" key="1">
    <citation type="journal article" date="2011" name="Proc. Natl. Acad. Sci. U.S.A.">
        <title>Niche of harmful alga Aureococcus anophagefferens revealed through ecogenomics.</title>
        <authorList>
            <person name="Gobler C.J."/>
            <person name="Berry D.L."/>
            <person name="Dyhrman S.T."/>
            <person name="Wilhelm S.W."/>
            <person name="Salamov A."/>
            <person name="Lobanov A.V."/>
            <person name="Zhang Y."/>
            <person name="Collier J.L."/>
            <person name="Wurch L.L."/>
            <person name="Kustka A.B."/>
            <person name="Dill B.D."/>
            <person name="Shah M."/>
            <person name="VerBerkmoes N.C."/>
            <person name="Kuo A."/>
            <person name="Terry A."/>
            <person name="Pangilinan J."/>
            <person name="Lindquist E.A."/>
            <person name="Lucas S."/>
            <person name="Paulsen I.T."/>
            <person name="Hattenrath-Lehmann T.K."/>
            <person name="Talmage S.C."/>
            <person name="Walker E.A."/>
            <person name="Koch F."/>
            <person name="Burson A.M."/>
            <person name="Marcoval M.A."/>
            <person name="Tang Y.Z."/>
            <person name="Lecleir G.R."/>
            <person name="Coyne K.J."/>
            <person name="Berg G.M."/>
            <person name="Bertrand E.M."/>
            <person name="Saito M.A."/>
            <person name="Gladyshev V.N."/>
            <person name="Grigoriev I.V."/>
        </authorList>
    </citation>
    <scope>NUCLEOTIDE SEQUENCE [LARGE SCALE GENOMIC DNA]</scope>
    <source>
        <strain evidence="4">CCMP 1984</strain>
    </source>
</reference>
<feature type="compositionally biased region" description="Low complexity" evidence="1">
    <location>
        <begin position="32"/>
        <end position="43"/>
    </location>
</feature>
<dbReference type="RefSeq" id="XP_009033797.1">
    <property type="nucleotide sequence ID" value="XM_009035549.1"/>
</dbReference>
<feature type="transmembrane region" description="Helical" evidence="2">
    <location>
        <begin position="492"/>
        <end position="510"/>
    </location>
</feature>
<feature type="transmembrane region" description="Helical" evidence="2">
    <location>
        <begin position="458"/>
        <end position="480"/>
    </location>
</feature>
<keyword evidence="4" id="KW-1185">Reference proteome</keyword>
<proteinExistence type="predicted"/>
<protein>
    <recommendedName>
        <fullName evidence="5">SAM domain-containing protein</fullName>
    </recommendedName>
</protein>
<dbReference type="AlphaFoldDB" id="F0XZZ3"/>
<name>F0XZZ3_AURAN</name>
<evidence type="ECO:0000256" key="2">
    <source>
        <dbReference type="SAM" id="Phobius"/>
    </source>
</evidence>
<sequence>MQRLAPLESPDKARAPASPEVKALSPLPVEHTAAAPSETAAAPKPQPQTRRDAPTPQPESRGRAHARWSAITVASAVERVCKDLGLVSVAGEFYEHGVTGDVLPLLTLDALREMAHEEDGVKDRHSELTKVGSRLRIREGLAAFVARHGDVDGAALRDGVLGGATFLVPDSSRSPMTRYAEHPSNATSAKFRIACRAVRGLLQAEQAAPALQLIRRKPEQGASRKPKQVFVPVFMTLLIKKLVEVDETSIALVGTLIQRPLVYDLERLKRVGEAEETTRPFFQMRINEGEDDDANLVLRKTVPQFVDGAEAGEAYFASSSTFVAKMPLKLNSIISSHPFHVVSASTLLELTSFTGHLDGADQGRTRERNSKLQSLISRPFSTRADGAPFECRPNLLGHVEDLRNLVSVRDWSTSALDEMRSWNIINTSPCIEYVVDGKHDKGYYCPKVRVTFYLRRAYIQPFIESLMPVVFANIALTLLVMRKTQIDLGDRLGNVVAIGLTIVFVVPQLSSSLSFQPKMQLNHVYVVWIYMALIVVLLYSFGMSKASHFARRQGDVRDCLLVMLWGNLVIPFTNFVRYALFVRLLEREPRAVANPMTFNGRVGEVSEVLSRDPEANTRRLHLRLPKRAAKAPAAAKKVAPGGLAYADELLAGKQSKGKNTAGSAIRFSDLATFFKPPEAGETRVSPNPALLHIPDDAHPNKRHFGLAYAQGDAAPWRFYTATKAITCGLPAFIMSHVPWAELLRISICGSGSTPWYRLPHQSVAILPTVARAVADEAAAVAGGFCSLRRVDSHRAEAKAEAPSGS</sequence>
<evidence type="ECO:0000313" key="4">
    <source>
        <dbReference type="Proteomes" id="UP000002729"/>
    </source>
</evidence>
<accession>F0XZZ3</accession>
<dbReference type="GeneID" id="20223644"/>
<feature type="transmembrane region" description="Helical" evidence="2">
    <location>
        <begin position="522"/>
        <end position="539"/>
    </location>
</feature>